<proteinExistence type="predicted"/>
<comment type="caution">
    <text evidence="1">The sequence shown here is derived from an EMBL/GenBank/DDBJ whole genome shotgun (WGS) entry which is preliminary data.</text>
</comment>
<gene>
    <name evidence="1" type="ORF">H9698_06045</name>
</gene>
<organism evidence="1 2">
    <name type="scientific">Candidatus Ruthenibacterium merdavium</name>
    <dbReference type="NCBI Taxonomy" id="2838752"/>
    <lineage>
        <taxon>Bacteria</taxon>
        <taxon>Bacillati</taxon>
        <taxon>Bacillota</taxon>
        <taxon>Clostridia</taxon>
        <taxon>Eubacteriales</taxon>
        <taxon>Oscillospiraceae</taxon>
        <taxon>Ruthenibacterium</taxon>
    </lineage>
</organism>
<reference evidence="1" key="1">
    <citation type="journal article" date="2021" name="PeerJ">
        <title>Extensive microbial diversity within the chicken gut microbiome revealed by metagenomics and culture.</title>
        <authorList>
            <person name="Gilroy R."/>
            <person name="Ravi A."/>
            <person name="Getino M."/>
            <person name="Pursley I."/>
            <person name="Horton D.L."/>
            <person name="Alikhan N.F."/>
            <person name="Baker D."/>
            <person name="Gharbi K."/>
            <person name="Hall N."/>
            <person name="Watson M."/>
            <person name="Adriaenssens E.M."/>
            <person name="Foster-Nyarko E."/>
            <person name="Jarju S."/>
            <person name="Secka A."/>
            <person name="Antonio M."/>
            <person name="Oren A."/>
            <person name="Chaudhuri R.R."/>
            <person name="La Ragione R."/>
            <person name="Hildebrand F."/>
            <person name="Pallen M.J."/>
        </authorList>
    </citation>
    <scope>NUCLEOTIDE SEQUENCE</scope>
    <source>
        <strain evidence="1">5933</strain>
    </source>
</reference>
<dbReference type="AlphaFoldDB" id="A0A9D2Q3T7"/>
<name>A0A9D2Q3T7_9FIRM</name>
<sequence length="232" mass="26053">MSVYINEVFSAPVFHAVLKDPQGEELAVGSASIHLQNLAEDEEGYIEFTSEFVPLYPLGTSLEIYRLYGRREVHRFAGQVYLSDTNLIRLVKVQDEPLPSALDVCCTDVAFPASVTVPSNEIVTVGLFRKKKLKDPDVFPAVMTAMTQSQVEVLIETDREFSEAEKMILTVSEPPLFQEVVISVRKAFTYGSRSSCLCAIESESDAAYAKRMQYLKEHQQSHPRVFSTEDET</sequence>
<protein>
    <submittedName>
        <fullName evidence="1">Uncharacterized protein</fullName>
    </submittedName>
</protein>
<accession>A0A9D2Q3T7</accession>
<reference evidence="1" key="2">
    <citation type="submission" date="2021-04" db="EMBL/GenBank/DDBJ databases">
        <authorList>
            <person name="Gilroy R."/>
        </authorList>
    </citation>
    <scope>NUCLEOTIDE SEQUENCE</scope>
    <source>
        <strain evidence="1">5933</strain>
    </source>
</reference>
<evidence type="ECO:0000313" key="2">
    <source>
        <dbReference type="Proteomes" id="UP000823918"/>
    </source>
</evidence>
<dbReference type="EMBL" id="DWWA01000029">
    <property type="protein sequence ID" value="HJC72337.1"/>
    <property type="molecule type" value="Genomic_DNA"/>
</dbReference>
<dbReference type="Proteomes" id="UP000823918">
    <property type="component" value="Unassembled WGS sequence"/>
</dbReference>
<evidence type="ECO:0000313" key="1">
    <source>
        <dbReference type="EMBL" id="HJC72337.1"/>
    </source>
</evidence>